<dbReference type="Gene3D" id="3.10.450.50">
    <property type="match status" value="1"/>
</dbReference>
<reference evidence="2 3" key="1">
    <citation type="submission" date="2018-05" db="EMBL/GenBank/DDBJ databases">
        <title>Draft Genome Sequences for a Diverse set of 7 Haemophilus Species.</title>
        <authorList>
            <person name="Nichols M."/>
            <person name="Topaz N."/>
            <person name="Wang X."/>
            <person name="Wang X."/>
            <person name="Boxrud D."/>
        </authorList>
    </citation>
    <scope>NUCLEOTIDE SEQUENCE [LARGE SCALE GENOMIC DNA]</scope>
    <source>
        <strain evidence="2 3">C2002001239</strain>
    </source>
</reference>
<accession>A0A369YED4</accession>
<proteinExistence type="predicted"/>
<evidence type="ECO:0008006" key="4">
    <source>
        <dbReference type="Google" id="ProtNLM"/>
    </source>
</evidence>
<organism evidence="2 3">
    <name type="scientific">Haemophilus sputorum</name>
    <dbReference type="NCBI Taxonomy" id="1078480"/>
    <lineage>
        <taxon>Bacteria</taxon>
        <taxon>Pseudomonadati</taxon>
        <taxon>Pseudomonadota</taxon>
        <taxon>Gammaproteobacteria</taxon>
        <taxon>Pasteurellales</taxon>
        <taxon>Pasteurellaceae</taxon>
        <taxon>Haemophilus</taxon>
    </lineage>
</organism>
<feature type="chain" id="PRO_5016993587" description="DUF3828 domain-containing protein" evidence="1">
    <location>
        <begin position="21"/>
        <end position="135"/>
    </location>
</feature>
<dbReference type="EMBL" id="QEPN01000011">
    <property type="protein sequence ID" value="RDE69808.1"/>
    <property type="molecule type" value="Genomic_DNA"/>
</dbReference>
<evidence type="ECO:0000313" key="2">
    <source>
        <dbReference type="EMBL" id="RDE69808.1"/>
    </source>
</evidence>
<name>A0A369YED4_9PAST</name>
<comment type="caution">
    <text evidence="2">The sequence shown here is derived from an EMBL/GenBank/DDBJ whole genome shotgun (WGS) entry which is preliminary data.</text>
</comment>
<evidence type="ECO:0000256" key="1">
    <source>
        <dbReference type="SAM" id="SignalP"/>
    </source>
</evidence>
<dbReference type="AlphaFoldDB" id="A0A369YED4"/>
<dbReference type="Proteomes" id="UP000253872">
    <property type="component" value="Unassembled WGS sequence"/>
</dbReference>
<protein>
    <recommendedName>
        <fullName evidence="4">DUF3828 domain-containing protein</fullName>
    </recommendedName>
</protein>
<dbReference type="STRING" id="1035839.GCA_000238795_01781"/>
<gene>
    <name evidence="2" type="ORF">DPV93_10080</name>
</gene>
<keyword evidence="1" id="KW-0732">Signal</keyword>
<evidence type="ECO:0000313" key="3">
    <source>
        <dbReference type="Proteomes" id="UP000253872"/>
    </source>
</evidence>
<sequence>MKKTLFLVCLALLIPSISYANDDSAAKINLVKQVYQEARNPERLSSDILKKYADPSFKKALNVADRAEEGCFDADPIWNSQDPDYQEKVRVSALSNGKVRALLSGRHVDYSVSCSNGTCKISDVGGWKKVLLQCR</sequence>
<dbReference type="RefSeq" id="WP_111404341.1">
    <property type="nucleotide sequence ID" value="NZ_QEPN01000011.1"/>
</dbReference>
<feature type="signal peptide" evidence="1">
    <location>
        <begin position="1"/>
        <end position="20"/>
    </location>
</feature>